<protein>
    <submittedName>
        <fullName evidence="1">Uncharacterized protein</fullName>
    </submittedName>
</protein>
<dbReference type="VEuPathDB" id="VectorBase:GMOY010794"/>
<sequence>MDGGNSKNTLTINGDKLDPNTSKFSLCLLLLVLTKKQSKNIKSVGDKVLGSEFCSRYLKTTFNNIINKLQIIIYYKQQKCFRFHVSSAGIQTFHICPSYLAVAAVNWAIWVAAQVKAVVVAVLSEKQAEASVKWKRRVKKNIFTKSNWNSWNV</sequence>
<dbReference type="Proteomes" id="UP000092444">
    <property type="component" value="Unassembled WGS sequence"/>
</dbReference>
<accession>A0A1B0GBW3</accession>
<reference evidence="1" key="1">
    <citation type="submission" date="2020-05" db="UniProtKB">
        <authorList>
            <consortium name="EnsemblMetazoa"/>
        </authorList>
    </citation>
    <scope>IDENTIFICATION</scope>
    <source>
        <strain evidence="1">Yale</strain>
    </source>
</reference>
<name>A0A1B0GBW3_GLOMM</name>
<proteinExistence type="predicted"/>
<evidence type="ECO:0000313" key="2">
    <source>
        <dbReference type="Proteomes" id="UP000092444"/>
    </source>
</evidence>
<organism evidence="1 2">
    <name type="scientific">Glossina morsitans morsitans</name>
    <name type="common">Savannah tsetse fly</name>
    <dbReference type="NCBI Taxonomy" id="37546"/>
    <lineage>
        <taxon>Eukaryota</taxon>
        <taxon>Metazoa</taxon>
        <taxon>Ecdysozoa</taxon>
        <taxon>Arthropoda</taxon>
        <taxon>Hexapoda</taxon>
        <taxon>Insecta</taxon>
        <taxon>Pterygota</taxon>
        <taxon>Neoptera</taxon>
        <taxon>Endopterygota</taxon>
        <taxon>Diptera</taxon>
        <taxon>Brachycera</taxon>
        <taxon>Muscomorpha</taxon>
        <taxon>Hippoboscoidea</taxon>
        <taxon>Glossinidae</taxon>
        <taxon>Glossina</taxon>
    </lineage>
</organism>
<evidence type="ECO:0000313" key="1">
    <source>
        <dbReference type="EnsemblMetazoa" id="GMOY010794-PA"/>
    </source>
</evidence>
<dbReference type="EMBL" id="CCAG010005896">
    <property type="status" value="NOT_ANNOTATED_CDS"/>
    <property type="molecule type" value="Genomic_DNA"/>
</dbReference>
<keyword evidence="2" id="KW-1185">Reference proteome</keyword>
<dbReference type="EnsemblMetazoa" id="GMOY010794-RA">
    <property type="protein sequence ID" value="GMOY010794-PA"/>
    <property type="gene ID" value="GMOY010794"/>
</dbReference>
<dbReference type="AlphaFoldDB" id="A0A1B0GBW3"/>